<evidence type="ECO:0000256" key="13">
    <source>
        <dbReference type="PIRSR" id="PIRSR603542-2"/>
    </source>
</evidence>
<comment type="cofactor">
    <cofactor evidence="13">
        <name>Mg(2+)</name>
        <dbReference type="ChEBI" id="CHEBI:18420"/>
    </cofactor>
</comment>
<dbReference type="Proteomes" id="UP000240481">
    <property type="component" value="Unassembled WGS sequence"/>
</dbReference>
<reference evidence="16 17" key="1">
    <citation type="submission" date="2018-01" db="EMBL/GenBank/DDBJ databases">
        <title>Whole genome sequencing of Histamine producing bacteria.</title>
        <authorList>
            <person name="Butler K."/>
        </authorList>
    </citation>
    <scope>NUCLEOTIDE SEQUENCE [LARGE SCALE GENOMIC DNA]</scope>
    <source>
        <strain evidence="16 17">DSM 24669</strain>
    </source>
</reference>
<evidence type="ECO:0000256" key="10">
    <source>
        <dbReference type="ARBA" id="ARBA00049176"/>
    </source>
</evidence>
<dbReference type="STRING" id="680026.AB733_08585"/>
<evidence type="ECO:0000256" key="2">
    <source>
        <dbReference type="ARBA" id="ARBA00004993"/>
    </source>
</evidence>
<dbReference type="GO" id="GO:0005886">
    <property type="term" value="C:plasma membrane"/>
    <property type="evidence" value="ECO:0007669"/>
    <property type="project" value="TreeGrafter"/>
</dbReference>
<evidence type="ECO:0000256" key="9">
    <source>
        <dbReference type="ARBA" id="ARBA00031996"/>
    </source>
</evidence>
<evidence type="ECO:0000256" key="11">
    <source>
        <dbReference type="ARBA" id="ARBA00049191"/>
    </source>
</evidence>
<feature type="binding site" evidence="12">
    <location>
        <position position="188"/>
    </location>
    <ligand>
        <name>CoA</name>
        <dbReference type="ChEBI" id="CHEBI:57287"/>
    </ligand>
</feature>
<dbReference type="OrthoDB" id="8210607at2"/>
<evidence type="ECO:0000256" key="3">
    <source>
        <dbReference type="ARBA" id="ARBA00008342"/>
    </source>
</evidence>
<evidence type="ECO:0000313" key="17">
    <source>
        <dbReference type="Proteomes" id="UP000240481"/>
    </source>
</evidence>
<gene>
    <name evidence="16" type="ORF">C9I94_15535</name>
</gene>
<feature type="domain" description="4'-phosphopantetheinyl transferase" evidence="14">
    <location>
        <begin position="139"/>
        <end position="223"/>
    </location>
</feature>
<comment type="similarity">
    <text evidence="3">Belongs to the P-Pant transferase superfamily. EntD family.</text>
</comment>
<dbReference type="PRINTS" id="PR01399">
    <property type="entry name" value="ENTSNTHTASED"/>
</dbReference>
<keyword evidence="7" id="KW-0259">Enterobactin biosynthesis</keyword>
<keyword evidence="13" id="KW-0460">Magnesium</keyword>
<evidence type="ECO:0000256" key="7">
    <source>
        <dbReference type="ARBA" id="ARBA00023191"/>
    </source>
</evidence>
<comment type="catalytic activity">
    <reaction evidence="10">
        <text>apo-[aryl-carrier protein] + CoA = holo-[aryl-carrier protein] + adenosine 3',5'-bisphosphate + H(+)</text>
        <dbReference type="Rhea" id="RHEA:48404"/>
        <dbReference type="Rhea" id="RHEA-COMP:15903"/>
        <dbReference type="Rhea" id="RHEA-COMP:17557"/>
        <dbReference type="ChEBI" id="CHEBI:15378"/>
        <dbReference type="ChEBI" id="CHEBI:29999"/>
        <dbReference type="ChEBI" id="CHEBI:57287"/>
        <dbReference type="ChEBI" id="CHEBI:58343"/>
        <dbReference type="ChEBI" id="CHEBI:64479"/>
    </reaction>
</comment>
<feature type="binding site" evidence="12">
    <location>
        <position position="143"/>
    </location>
    <ligand>
        <name>CoA</name>
        <dbReference type="ChEBI" id="CHEBI:57287"/>
    </ligand>
</feature>
<dbReference type="GO" id="GO:0000287">
    <property type="term" value="F:magnesium ion binding"/>
    <property type="evidence" value="ECO:0007669"/>
    <property type="project" value="InterPro"/>
</dbReference>
<dbReference type="PANTHER" id="PTHR38096">
    <property type="entry name" value="ENTEROBACTIN SYNTHASE COMPONENT D"/>
    <property type="match status" value="1"/>
</dbReference>
<protein>
    <recommendedName>
        <fullName evidence="5">Enterobactin synthase component D</fullName>
    </recommendedName>
    <alternativeName>
        <fullName evidence="8">4'-phosphopantetheinyl transferase EntD</fullName>
    </alternativeName>
    <alternativeName>
        <fullName evidence="9">Enterochelin synthase D</fullName>
    </alternativeName>
</protein>
<evidence type="ECO:0000256" key="6">
    <source>
        <dbReference type="ARBA" id="ARBA00022679"/>
    </source>
</evidence>
<dbReference type="PANTHER" id="PTHR38096:SF1">
    <property type="entry name" value="ENTEROBACTIN SYNTHASE COMPONENT D"/>
    <property type="match status" value="1"/>
</dbReference>
<dbReference type="EMBL" id="PYLZ01000008">
    <property type="protein sequence ID" value="PSW23531.1"/>
    <property type="molecule type" value="Genomic_DNA"/>
</dbReference>
<comment type="pathway">
    <text evidence="2">Siderophore biosynthesis; enterobactin biosynthesis.</text>
</comment>
<dbReference type="InterPro" id="IPR041354">
    <property type="entry name" value="4PPT_N"/>
</dbReference>
<dbReference type="GO" id="GO:0009366">
    <property type="term" value="C:enterobactin synthetase complex"/>
    <property type="evidence" value="ECO:0007669"/>
    <property type="project" value="InterPro"/>
</dbReference>
<accession>A0A0J8VC19</accession>
<keyword evidence="13" id="KW-0479">Metal-binding</keyword>
<evidence type="ECO:0000256" key="8">
    <source>
        <dbReference type="ARBA" id="ARBA00029894"/>
    </source>
</evidence>
<evidence type="ECO:0000313" key="16">
    <source>
        <dbReference type="EMBL" id="PSW23531.1"/>
    </source>
</evidence>
<evidence type="ECO:0000256" key="1">
    <source>
        <dbReference type="ARBA" id="ARBA00003937"/>
    </source>
</evidence>
<dbReference type="GO" id="GO:0008897">
    <property type="term" value="F:holo-[acyl-carrier-protein] synthase activity"/>
    <property type="evidence" value="ECO:0007669"/>
    <property type="project" value="InterPro"/>
</dbReference>
<comment type="subunit">
    <text evidence="4">EntB, EntD, EntE, and EntF form a multienzyme complex called enterobactin synthase.</text>
</comment>
<evidence type="ECO:0000259" key="14">
    <source>
        <dbReference type="Pfam" id="PF01648"/>
    </source>
</evidence>
<evidence type="ECO:0000256" key="5">
    <source>
        <dbReference type="ARBA" id="ARBA00019087"/>
    </source>
</evidence>
<dbReference type="InterPro" id="IPR003542">
    <property type="entry name" value="Enbac_synth_compD-like"/>
</dbReference>
<dbReference type="InterPro" id="IPR008278">
    <property type="entry name" value="4-PPantetheinyl_Trfase_dom"/>
</dbReference>
<feature type="binding site" evidence="12">
    <location>
        <position position="82"/>
    </location>
    <ligand>
        <name>CoA</name>
        <dbReference type="ChEBI" id="CHEBI:57287"/>
    </ligand>
</feature>
<evidence type="ECO:0000256" key="4">
    <source>
        <dbReference type="ARBA" id="ARBA00011503"/>
    </source>
</evidence>
<evidence type="ECO:0000256" key="12">
    <source>
        <dbReference type="PIRSR" id="PIRSR603542-1"/>
    </source>
</evidence>
<feature type="binding site" evidence="13">
    <location>
        <position position="144"/>
    </location>
    <ligand>
        <name>Mg(2+)</name>
        <dbReference type="ChEBI" id="CHEBI:18420"/>
    </ligand>
</feature>
<feature type="binding site" evidence="12">
    <location>
        <position position="202"/>
    </location>
    <ligand>
        <name>CoA</name>
        <dbReference type="ChEBI" id="CHEBI:57287"/>
    </ligand>
</feature>
<comment type="caution">
    <text evidence="16">The sequence shown here is derived from an EMBL/GenBank/DDBJ whole genome shotgun (WGS) entry which is preliminary data.</text>
</comment>
<comment type="catalytic activity">
    <reaction evidence="11">
        <text>apo-[peptidyl-carrier protein] + CoA = holo-[peptidyl-carrier protein] + adenosine 3',5'-bisphosphate + H(+)</text>
        <dbReference type="Rhea" id="RHEA:46228"/>
        <dbReference type="Rhea" id="RHEA-COMP:11479"/>
        <dbReference type="Rhea" id="RHEA-COMP:11480"/>
        <dbReference type="ChEBI" id="CHEBI:15378"/>
        <dbReference type="ChEBI" id="CHEBI:29999"/>
        <dbReference type="ChEBI" id="CHEBI:57287"/>
        <dbReference type="ChEBI" id="CHEBI:58343"/>
        <dbReference type="ChEBI" id="CHEBI:64479"/>
    </reaction>
</comment>
<dbReference type="UniPathway" id="UPA00017"/>
<dbReference type="AlphaFoldDB" id="A0A0J8VC19"/>
<comment type="function">
    <text evidence="1">Involved in the biosynthesis of the siderophore enterobactin (enterochelin), which is a macrocyclic trimeric lactone of N-(2,3-dihydroxybenzoyl)-serine. The serine trilactone serves as a scaffolding for the three catechol functionalities that provide hexadentate coordination for the tightly ligated iron(2+) atoms. Plays an essential role in the assembly of the enterobactin by catalyzing the transfer of the 4'-phosphopantetheine (Ppant) moiety from coenzyme A to the apo-domains of both EntB (ArCP domain) and EntF (PCP domain) to yield their holo-forms which make them competent for the activation of 2,3-dihydroxybenzoate (DHB) and L-serine, respectively.</text>
</comment>
<name>A0A0J8VC19_9GAMM</name>
<proteinExistence type="inferred from homology"/>
<dbReference type="RefSeq" id="WP_048898384.1">
    <property type="nucleotide sequence ID" value="NZ_AP024852.1"/>
</dbReference>
<dbReference type="GO" id="GO:0009239">
    <property type="term" value="P:enterobactin biosynthetic process"/>
    <property type="evidence" value="ECO:0007669"/>
    <property type="project" value="UniProtKB-UniPathway"/>
</dbReference>
<sequence length="260" mass="29668">MLVVASPLTETNEQQINNSTYGFIKNFCNFAFDYRGIPLKLMQVNFDLNDYKKNLYSKFNIECPKPIQTSVPKRQAEFFAGRFCAKYLMEADQGYSINVPISSDRSPKWPNEMTGSISHTDDSAVAVIYKKEHLNSKISLGVDIQNLISTLQSESIQPLIAVTTELSLLKAHGYSSEYCTTLLFSAKESIYKAIYPHIYQILDFDDIKLSTINYHTSTMTFSTSANLINNFNINETIECNYRYDINRAQILTLCVYEPNL</sequence>
<feature type="binding site" evidence="13">
    <location>
        <position position="143"/>
    </location>
    <ligand>
        <name>Mg(2+)</name>
        <dbReference type="ChEBI" id="CHEBI:18420"/>
    </ligand>
</feature>
<dbReference type="Pfam" id="PF17837">
    <property type="entry name" value="4PPT_N"/>
    <property type="match status" value="1"/>
</dbReference>
<evidence type="ECO:0000259" key="15">
    <source>
        <dbReference type="Pfam" id="PF17837"/>
    </source>
</evidence>
<keyword evidence="17" id="KW-1185">Reference proteome</keyword>
<feature type="binding site" evidence="12">
    <location>
        <position position="74"/>
    </location>
    <ligand>
        <name>CoA</name>
        <dbReference type="ChEBI" id="CHEBI:57287"/>
    </ligand>
</feature>
<dbReference type="SUPFAM" id="SSF56214">
    <property type="entry name" value="4'-phosphopantetheinyl transferase"/>
    <property type="match status" value="1"/>
</dbReference>
<dbReference type="Pfam" id="PF01648">
    <property type="entry name" value="ACPS"/>
    <property type="match status" value="1"/>
</dbReference>
<feature type="domain" description="4'-phosphopantetheinyl transferase N-terminal" evidence="15">
    <location>
        <begin position="67"/>
        <end position="128"/>
    </location>
</feature>
<organism evidence="16 17">
    <name type="scientific">Photobacterium swingsii</name>
    <dbReference type="NCBI Taxonomy" id="680026"/>
    <lineage>
        <taxon>Bacteria</taxon>
        <taxon>Pseudomonadati</taxon>
        <taxon>Pseudomonadota</taxon>
        <taxon>Gammaproteobacteria</taxon>
        <taxon>Vibrionales</taxon>
        <taxon>Vibrionaceae</taxon>
        <taxon>Photobacterium</taxon>
    </lineage>
</organism>
<keyword evidence="6" id="KW-0808">Transferase</keyword>
<feature type="binding site" evidence="12">
    <location>
        <position position="192"/>
    </location>
    <ligand>
        <name>CoA</name>
        <dbReference type="ChEBI" id="CHEBI:57287"/>
    </ligand>
</feature>
<feature type="binding site" evidence="12">
    <location>
        <begin position="118"/>
        <end position="119"/>
    </location>
    <ligand>
        <name>CoA</name>
        <dbReference type="ChEBI" id="CHEBI:57287"/>
    </ligand>
</feature>
<dbReference type="InterPro" id="IPR037143">
    <property type="entry name" value="4-PPantetheinyl_Trfase_dom_sf"/>
</dbReference>